<evidence type="ECO:0000256" key="3">
    <source>
        <dbReference type="ARBA" id="ARBA00023163"/>
    </source>
</evidence>
<dbReference type="Pfam" id="PF13545">
    <property type="entry name" value="HTH_Crp_2"/>
    <property type="match status" value="1"/>
</dbReference>
<dbReference type="InterPro" id="IPR014710">
    <property type="entry name" value="RmlC-like_jellyroll"/>
</dbReference>
<evidence type="ECO:0000313" key="7">
    <source>
        <dbReference type="Proteomes" id="UP000002191"/>
    </source>
</evidence>
<dbReference type="InterPro" id="IPR000595">
    <property type="entry name" value="cNMP-bd_dom"/>
</dbReference>
<dbReference type="InterPro" id="IPR012318">
    <property type="entry name" value="HTH_CRP"/>
</dbReference>
<gene>
    <name evidence="6" type="ordered locus">Daes_0790</name>
</gene>
<dbReference type="PRINTS" id="PR00034">
    <property type="entry name" value="HTHCRP"/>
</dbReference>
<dbReference type="PANTHER" id="PTHR24567">
    <property type="entry name" value="CRP FAMILY TRANSCRIPTIONAL REGULATORY PROTEIN"/>
    <property type="match status" value="1"/>
</dbReference>
<dbReference type="HOGENOM" id="CLU_075053_3_2_7"/>
<organism evidence="6 7">
    <name type="scientific">Pseudodesulfovibrio aespoeensis (strain ATCC 700646 / DSM 10631 / Aspo-2)</name>
    <name type="common">Desulfovibrio aespoeensis</name>
    <dbReference type="NCBI Taxonomy" id="643562"/>
    <lineage>
        <taxon>Bacteria</taxon>
        <taxon>Pseudomonadati</taxon>
        <taxon>Thermodesulfobacteriota</taxon>
        <taxon>Desulfovibrionia</taxon>
        <taxon>Desulfovibrionales</taxon>
        <taxon>Desulfovibrionaceae</taxon>
    </lineage>
</organism>
<protein>
    <submittedName>
        <fullName evidence="6">Cyclic nucleotide-binding protein</fullName>
    </submittedName>
</protein>
<dbReference type="InterPro" id="IPR018490">
    <property type="entry name" value="cNMP-bd_dom_sf"/>
</dbReference>
<name>E6VQT0_PSEA9</name>
<dbReference type="Gene3D" id="2.60.120.10">
    <property type="entry name" value="Jelly Rolls"/>
    <property type="match status" value="1"/>
</dbReference>
<dbReference type="eggNOG" id="COG0664">
    <property type="taxonomic scope" value="Bacteria"/>
</dbReference>
<dbReference type="PANTHER" id="PTHR24567:SF26">
    <property type="entry name" value="REGULATORY PROTEIN YEIL"/>
    <property type="match status" value="1"/>
</dbReference>
<dbReference type="GO" id="GO:0005829">
    <property type="term" value="C:cytosol"/>
    <property type="evidence" value="ECO:0007669"/>
    <property type="project" value="TreeGrafter"/>
</dbReference>
<dbReference type="AlphaFoldDB" id="E6VQT0"/>
<accession>E6VQT0</accession>
<evidence type="ECO:0000259" key="5">
    <source>
        <dbReference type="PROSITE" id="PS51063"/>
    </source>
</evidence>
<dbReference type="RefSeq" id="WP_013513738.1">
    <property type="nucleotide sequence ID" value="NC_014844.1"/>
</dbReference>
<dbReference type="PROSITE" id="PS50042">
    <property type="entry name" value="CNMP_BINDING_3"/>
    <property type="match status" value="1"/>
</dbReference>
<dbReference type="EMBL" id="CP002431">
    <property type="protein sequence ID" value="ADU61807.1"/>
    <property type="molecule type" value="Genomic_DNA"/>
</dbReference>
<dbReference type="CDD" id="cd00038">
    <property type="entry name" value="CAP_ED"/>
    <property type="match status" value="1"/>
</dbReference>
<dbReference type="InterPro" id="IPR036390">
    <property type="entry name" value="WH_DNA-bd_sf"/>
</dbReference>
<dbReference type="SUPFAM" id="SSF51206">
    <property type="entry name" value="cAMP-binding domain-like"/>
    <property type="match status" value="1"/>
</dbReference>
<dbReference type="GO" id="GO:0003677">
    <property type="term" value="F:DNA binding"/>
    <property type="evidence" value="ECO:0007669"/>
    <property type="project" value="UniProtKB-KW"/>
</dbReference>
<keyword evidence="7" id="KW-1185">Reference proteome</keyword>
<evidence type="ECO:0000313" key="6">
    <source>
        <dbReference type="EMBL" id="ADU61807.1"/>
    </source>
</evidence>
<keyword evidence="3" id="KW-0804">Transcription</keyword>
<dbReference type="SMART" id="SM00419">
    <property type="entry name" value="HTH_CRP"/>
    <property type="match status" value="1"/>
</dbReference>
<dbReference type="PROSITE" id="PS00042">
    <property type="entry name" value="HTH_CRP_1"/>
    <property type="match status" value="1"/>
</dbReference>
<evidence type="ECO:0000256" key="2">
    <source>
        <dbReference type="ARBA" id="ARBA00023125"/>
    </source>
</evidence>
<dbReference type="CDD" id="cd00092">
    <property type="entry name" value="HTH_CRP"/>
    <property type="match status" value="1"/>
</dbReference>
<feature type="domain" description="Cyclic nucleotide-binding" evidence="4">
    <location>
        <begin position="12"/>
        <end position="132"/>
    </location>
</feature>
<sequence>MNAYELLRQIPLLANLDDDAVQALAERARTRVYGPGERIVSQSDNIQAFFIVLSGHVKIFRSNEDGKEQILYLVQEGQPFCFCTAFTDRPYPVNVTALEKSQVATIPAADMEDMARREPLLLLKIMQTLAGRLLEAMNMVESLALHGTQERIAHFLMHAETCSASGPGESFRLPVSHRELAKIVGTTPETLSRVIQKFKRNKTIEANGKTIRILDRNALV</sequence>
<dbReference type="STRING" id="643562.Daes_0790"/>
<dbReference type="KEGG" id="das:Daes_0790"/>
<keyword evidence="2" id="KW-0238">DNA-binding</keyword>
<dbReference type="Proteomes" id="UP000002191">
    <property type="component" value="Chromosome"/>
</dbReference>
<dbReference type="OrthoDB" id="9815457at2"/>
<proteinExistence type="predicted"/>
<evidence type="ECO:0000256" key="1">
    <source>
        <dbReference type="ARBA" id="ARBA00023015"/>
    </source>
</evidence>
<dbReference type="PROSITE" id="PS51063">
    <property type="entry name" value="HTH_CRP_2"/>
    <property type="match status" value="1"/>
</dbReference>
<evidence type="ECO:0000259" key="4">
    <source>
        <dbReference type="PROSITE" id="PS50042"/>
    </source>
</evidence>
<dbReference type="GO" id="GO:0003700">
    <property type="term" value="F:DNA-binding transcription factor activity"/>
    <property type="evidence" value="ECO:0007669"/>
    <property type="project" value="InterPro"/>
</dbReference>
<feature type="domain" description="HTH crp-type" evidence="5">
    <location>
        <begin position="146"/>
        <end position="217"/>
    </location>
</feature>
<dbReference type="InterPro" id="IPR050397">
    <property type="entry name" value="Env_Response_Regulators"/>
</dbReference>
<dbReference type="SUPFAM" id="SSF46785">
    <property type="entry name" value="Winged helix' DNA-binding domain"/>
    <property type="match status" value="1"/>
</dbReference>
<dbReference type="Pfam" id="PF00027">
    <property type="entry name" value="cNMP_binding"/>
    <property type="match status" value="1"/>
</dbReference>
<reference evidence="6 7" key="2">
    <citation type="journal article" date="2014" name="Genome Announc.">
        <title>Complete Genome Sequence of the Subsurface, Mesophilic Sulfate-Reducing Bacterium Desulfovibrio aespoeensis Aspo-2.</title>
        <authorList>
            <person name="Pedersen K."/>
            <person name="Bengtsson A."/>
            <person name="Edlund J."/>
            <person name="Rabe L."/>
            <person name="Hazen T."/>
            <person name="Chakraborty R."/>
            <person name="Goodwin L."/>
            <person name="Shapiro N."/>
        </authorList>
    </citation>
    <scope>NUCLEOTIDE SEQUENCE [LARGE SCALE GENOMIC DNA]</scope>
    <source>
        <strain evidence="7">ATCC 700646 / DSM 10631 / Aspo-2</strain>
    </source>
</reference>
<dbReference type="Gene3D" id="1.10.10.10">
    <property type="entry name" value="Winged helix-like DNA-binding domain superfamily/Winged helix DNA-binding domain"/>
    <property type="match status" value="1"/>
</dbReference>
<dbReference type="SMART" id="SM00100">
    <property type="entry name" value="cNMP"/>
    <property type="match status" value="1"/>
</dbReference>
<dbReference type="InterPro" id="IPR018335">
    <property type="entry name" value="Tscrpt_reg_HTH_Crp-type_CS"/>
</dbReference>
<keyword evidence="1" id="KW-0805">Transcription regulation</keyword>
<reference evidence="7" key="1">
    <citation type="submission" date="2010-12" db="EMBL/GenBank/DDBJ databases">
        <title>Complete sequence of Desulfovibrio aespoeensis Aspo-2.</title>
        <authorList>
            <consortium name="US DOE Joint Genome Institute"/>
            <person name="Lucas S."/>
            <person name="Copeland A."/>
            <person name="Lapidus A."/>
            <person name="Cheng J.-F."/>
            <person name="Goodwin L."/>
            <person name="Pitluck S."/>
            <person name="Chertkov O."/>
            <person name="Misra M."/>
            <person name="Detter J.C."/>
            <person name="Han C."/>
            <person name="Tapia R."/>
            <person name="Land M."/>
            <person name="Hauser L."/>
            <person name="Kyrpides N."/>
            <person name="Ivanova N."/>
            <person name="Ovchinnikova G."/>
            <person name="Pedersen K."/>
            <person name="Jagevall S."/>
            <person name="Hazen T."/>
            <person name="Woyke T."/>
        </authorList>
    </citation>
    <scope>NUCLEOTIDE SEQUENCE [LARGE SCALE GENOMIC DNA]</scope>
    <source>
        <strain evidence="7">ATCC 700646 / DSM 10631 / Aspo-2</strain>
    </source>
</reference>
<dbReference type="InterPro" id="IPR036388">
    <property type="entry name" value="WH-like_DNA-bd_sf"/>
</dbReference>